<dbReference type="PANTHER" id="PTHR28055">
    <property type="entry name" value="ALTERED INHERITANCE OF MITOCHONDRIA PROTEIN 41, MITOCHONDRIAL"/>
    <property type="match status" value="1"/>
</dbReference>
<proteinExistence type="predicted"/>
<dbReference type="EMBL" id="KR052480">
    <property type="protein sequence ID" value="AKF12749.1"/>
    <property type="molecule type" value="Genomic_DNA"/>
</dbReference>
<protein>
    <submittedName>
        <fullName evidence="1">Aspartyl-tRNA amidotransferase subunit B</fullName>
    </submittedName>
</protein>
<keyword evidence="1" id="KW-0808">Transferase</keyword>
<evidence type="ECO:0000313" key="1">
    <source>
        <dbReference type="EMBL" id="AKF12749.1"/>
    </source>
</evidence>
<organism evidence="1 2">
    <name type="scientific">Sinorhizobium phage phiM7</name>
    <dbReference type="NCBI Taxonomy" id="1647403"/>
    <lineage>
        <taxon>Viruses</taxon>
        <taxon>Duplodnaviria</taxon>
        <taxon>Heunggongvirae</taxon>
        <taxon>Uroviricota</taxon>
        <taxon>Caudoviricetes</taxon>
        <taxon>Emdodecavirus</taxon>
        <taxon>Emdodecavirus M7</taxon>
    </lineage>
</organism>
<dbReference type="Pfam" id="PF09424">
    <property type="entry name" value="YqeY"/>
    <property type="match status" value="1"/>
</dbReference>
<dbReference type="InterPro" id="IPR003789">
    <property type="entry name" value="Asn/Gln_tRNA_amidoTrase-B-like"/>
</dbReference>
<reference evidence="1 2" key="1">
    <citation type="submission" date="2015-04" db="EMBL/GenBank/DDBJ databases">
        <authorList>
            <person name="Schouten J.T."/>
            <person name="Crockett J.T."/>
            <person name="Hodson T.S."/>
            <person name="Hyde J.R."/>
            <person name="Smith T.A."/>
            <person name="Merrill B.D."/>
            <person name="Crook M.B."/>
            <person name="Griffitts J.S."/>
            <person name="Burnett S.H."/>
            <person name="Grose J.H."/>
            <person name="Breakwell D.P."/>
        </authorList>
    </citation>
    <scope>NUCLEOTIDE SEQUENCE [LARGE SCALE GENOMIC DNA]</scope>
</reference>
<dbReference type="SUPFAM" id="SSF89095">
    <property type="entry name" value="GatB/YqeY motif"/>
    <property type="match status" value="1"/>
</dbReference>
<name>A0A0F6WBX4_9CAUD</name>
<dbReference type="InterPro" id="IPR019004">
    <property type="entry name" value="YqeY/Aim41"/>
</dbReference>
<dbReference type="GO" id="GO:0016884">
    <property type="term" value="F:carbon-nitrogen ligase activity, with glutamine as amido-N-donor"/>
    <property type="evidence" value="ECO:0007669"/>
    <property type="project" value="InterPro"/>
</dbReference>
<dbReference type="Proteomes" id="UP000221947">
    <property type="component" value="Segment"/>
</dbReference>
<sequence length="141" mass="15602">MSTVYSKIKADFIGARKKRIQLNVSLLSTVIGEMDNEASRAKTGSKEVSDEVAIKVLKKFSSNLEEVINLSKNDIVRDGDPEIEKIIIDSYLPKQLTEDELRAAIKTSGFTSMKDIMAFLKANHAGLYDGKMASQIAKEFA</sequence>
<dbReference type="GO" id="GO:0016740">
    <property type="term" value="F:transferase activity"/>
    <property type="evidence" value="ECO:0007669"/>
    <property type="project" value="UniProtKB-KW"/>
</dbReference>
<keyword evidence="2" id="KW-1185">Reference proteome</keyword>
<dbReference type="PANTHER" id="PTHR28055:SF1">
    <property type="entry name" value="ALTERED INHERITANCE OF MITOCHONDRIA PROTEIN 41, MITOCHONDRIAL"/>
    <property type="match status" value="1"/>
</dbReference>
<evidence type="ECO:0000313" key="2">
    <source>
        <dbReference type="Proteomes" id="UP000221947"/>
    </source>
</evidence>
<gene>
    <name evidence="1" type="ORF">PHIM7_204</name>
</gene>
<accession>A0A0F6WBX4</accession>